<evidence type="ECO:0000259" key="2">
    <source>
        <dbReference type="PROSITE" id="PS50883"/>
    </source>
</evidence>
<dbReference type="Pfam" id="PF00563">
    <property type="entry name" value="EAL"/>
    <property type="match status" value="2"/>
</dbReference>
<proteinExistence type="predicted"/>
<dbReference type="Gene3D" id="3.20.20.450">
    <property type="entry name" value="EAL domain"/>
    <property type="match status" value="1"/>
</dbReference>
<organism evidence="4 5">
    <name type="scientific">Frankia nepalensis</name>
    <dbReference type="NCBI Taxonomy" id="1836974"/>
    <lineage>
        <taxon>Bacteria</taxon>
        <taxon>Bacillati</taxon>
        <taxon>Actinomycetota</taxon>
        <taxon>Actinomycetes</taxon>
        <taxon>Frankiales</taxon>
        <taxon>Frankiaceae</taxon>
        <taxon>Frankia</taxon>
    </lineage>
</organism>
<dbReference type="AlphaFoldDB" id="A0A937UW09"/>
<dbReference type="InterPro" id="IPR000160">
    <property type="entry name" value="GGDEF_dom"/>
</dbReference>
<dbReference type="SUPFAM" id="SSF141868">
    <property type="entry name" value="EAL domain-like"/>
    <property type="match status" value="1"/>
</dbReference>
<name>A0A937UW09_9ACTN</name>
<gene>
    <name evidence="4" type="ORF">I7412_38155</name>
</gene>
<dbReference type="InterPro" id="IPR035919">
    <property type="entry name" value="EAL_sf"/>
</dbReference>
<feature type="domain" description="EAL" evidence="2">
    <location>
        <begin position="570"/>
        <end position="841"/>
    </location>
</feature>
<dbReference type="SMART" id="SM00091">
    <property type="entry name" value="PAS"/>
    <property type="match status" value="2"/>
</dbReference>
<dbReference type="PANTHER" id="PTHR44757">
    <property type="entry name" value="DIGUANYLATE CYCLASE DGCP"/>
    <property type="match status" value="1"/>
</dbReference>
<dbReference type="Pfam" id="PF08448">
    <property type="entry name" value="PAS_4"/>
    <property type="match status" value="1"/>
</dbReference>
<dbReference type="NCBIfam" id="TIGR00254">
    <property type="entry name" value="GGDEF"/>
    <property type="match status" value="1"/>
</dbReference>
<evidence type="ECO:0000313" key="4">
    <source>
        <dbReference type="EMBL" id="MBL7632881.1"/>
    </source>
</evidence>
<dbReference type="SUPFAM" id="SSF55073">
    <property type="entry name" value="Nucleotide cyclase"/>
    <property type="match status" value="1"/>
</dbReference>
<dbReference type="Proteomes" id="UP000604475">
    <property type="component" value="Unassembled WGS sequence"/>
</dbReference>
<dbReference type="InterPro" id="IPR013656">
    <property type="entry name" value="PAS_4"/>
</dbReference>
<dbReference type="PROSITE" id="PS50883">
    <property type="entry name" value="EAL"/>
    <property type="match status" value="1"/>
</dbReference>
<dbReference type="Gene3D" id="3.30.450.20">
    <property type="entry name" value="PAS domain"/>
    <property type="match status" value="2"/>
</dbReference>
<dbReference type="SUPFAM" id="SSF55785">
    <property type="entry name" value="PYP-like sensor domain (PAS domain)"/>
    <property type="match status" value="1"/>
</dbReference>
<evidence type="ECO:0000259" key="3">
    <source>
        <dbReference type="PROSITE" id="PS50887"/>
    </source>
</evidence>
<dbReference type="CDD" id="cd01949">
    <property type="entry name" value="GGDEF"/>
    <property type="match status" value="1"/>
</dbReference>
<dbReference type="InterPro" id="IPR043128">
    <property type="entry name" value="Rev_trsase/Diguanyl_cyclase"/>
</dbReference>
<dbReference type="SMART" id="SM00267">
    <property type="entry name" value="GGDEF"/>
    <property type="match status" value="1"/>
</dbReference>
<dbReference type="InterPro" id="IPR035965">
    <property type="entry name" value="PAS-like_dom_sf"/>
</dbReference>
<protein>
    <submittedName>
        <fullName evidence="4">Diguanylate cyclase</fullName>
    </submittedName>
</protein>
<feature type="region of interest" description="Disordered" evidence="1">
    <location>
        <begin position="308"/>
        <end position="341"/>
    </location>
</feature>
<feature type="domain" description="GGDEF" evidence="3">
    <location>
        <begin position="429"/>
        <end position="562"/>
    </location>
</feature>
<dbReference type="InterPro" id="IPR029787">
    <property type="entry name" value="Nucleotide_cyclase"/>
</dbReference>
<sequence length="841" mass="89913">MGPADLFDILRTGLVVAGVDDNRVHRANAAACQLVGRSEAEYVGMHWHDLVDPTQLDELQATAEAYVAAGGPHGERRFARILRPDGTIVHLMMSVSMVTIDGERCFLTQMQDITELVSTQRQLQLVIENTPVSVFLLDQEGRLGALDGAVRQTPAAARDAAASSVFHTFRHQEAVRGIVRRSLGGERVHEVLHLGRRWYDIHLVPVPGLVGQPSPVAGVLSDVTEREQATAELLVRTTRQTALADLAQHALEIVDERALWDLGVRTLTDQLGADLVTLCAQPGPDQEPDAPVVATDILAARPALATSTPAGALSAQPGGPGRDRAAPGADVRTDEAGGTAPTVVRLPVGHADEPSATITVRRAERGLTSDDVAFIRSVAAILGSAVLRIRMEEAARFRSLHDPLTGLPNRVAVLDRLRRSLCRTRRDARRTGVLFIDLDGFKAVNDALGHQAGDDLLRAVAGRFCQVVRPGDLVGRLAGDEFAVLCESVTGLDDLRSIGERAIRALAPPVQLVRPVSVGASVGLALAGPGLTDAEQLLDAADVAMYEAKRREPGSCVAYNDTIRVAVTTRLRDITDLRRAVAAVEMRLLFRPVADRRGAVVAAEAIPCWPHPTGCLLGPEDIEPIAFEAGLTGDLDRWLVDNTLGLTETSTTTPPPDTPAHVDAQAGDKAAGHVDGSPRELWIRVSDRGLADTALRETIIKHLPHPGPSDGRGPIPCVLVPDRLWHRDHRHVNTIIREFADAGVAVRLDFTEMGPLRAMNRKDVPPGLSGIRLSCQHVHGVEQDGIAAAILAGIVRFADLLHLNVAVRGVDTPAQLAAVRALGCDLAQGAAVGEALPTPPW</sequence>
<reference evidence="4" key="1">
    <citation type="submission" date="2020-12" db="EMBL/GenBank/DDBJ databases">
        <title>Genomic characterization of non-nitrogen-fixing Frankia strains.</title>
        <authorList>
            <person name="Carlos-Shanley C."/>
            <person name="Guerra T."/>
            <person name="Hahn D."/>
        </authorList>
    </citation>
    <scope>NUCLEOTIDE SEQUENCE</scope>
    <source>
        <strain evidence="4">CN6</strain>
    </source>
</reference>
<accession>A0A937UW09</accession>
<comment type="caution">
    <text evidence="4">The sequence shown here is derived from an EMBL/GenBank/DDBJ whole genome shotgun (WGS) entry which is preliminary data.</text>
</comment>
<dbReference type="SMART" id="SM00052">
    <property type="entry name" value="EAL"/>
    <property type="match status" value="1"/>
</dbReference>
<keyword evidence="5" id="KW-1185">Reference proteome</keyword>
<dbReference type="CDD" id="cd01948">
    <property type="entry name" value="EAL"/>
    <property type="match status" value="1"/>
</dbReference>
<dbReference type="InterPro" id="IPR052155">
    <property type="entry name" value="Biofilm_reg_signaling"/>
</dbReference>
<evidence type="ECO:0000313" key="5">
    <source>
        <dbReference type="Proteomes" id="UP000604475"/>
    </source>
</evidence>
<dbReference type="InterPro" id="IPR001633">
    <property type="entry name" value="EAL_dom"/>
</dbReference>
<feature type="compositionally biased region" description="Basic and acidic residues" evidence="1">
    <location>
        <begin position="321"/>
        <end position="335"/>
    </location>
</feature>
<dbReference type="InterPro" id="IPR000014">
    <property type="entry name" value="PAS"/>
</dbReference>
<dbReference type="EMBL" id="JAEACQ010000354">
    <property type="protein sequence ID" value="MBL7632881.1"/>
    <property type="molecule type" value="Genomic_DNA"/>
</dbReference>
<dbReference type="PANTHER" id="PTHR44757:SF2">
    <property type="entry name" value="BIOFILM ARCHITECTURE MAINTENANCE PROTEIN MBAA"/>
    <property type="match status" value="1"/>
</dbReference>
<dbReference type="Pfam" id="PF00990">
    <property type="entry name" value="GGDEF"/>
    <property type="match status" value="1"/>
</dbReference>
<dbReference type="CDD" id="cd00130">
    <property type="entry name" value="PAS"/>
    <property type="match status" value="1"/>
</dbReference>
<evidence type="ECO:0000256" key="1">
    <source>
        <dbReference type="SAM" id="MobiDB-lite"/>
    </source>
</evidence>
<dbReference type="NCBIfam" id="TIGR00229">
    <property type="entry name" value="sensory_box"/>
    <property type="match status" value="1"/>
</dbReference>
<dbReference type="Pfam" id="PF13426">
    <property type="entry name" value="PAS_9"/>
    <property type="match status" value="1"/>
</dbReference>
<dbReference type="PROSITE" id="PS50887">
    <property type="entry name" value="GGDEF"/>
    <property type="match status" value="1"/>
</dbReference>
<dbReference type="Gene3D" id="3.30.70.270">
    <property type="match status" value="1"/>
</dbReference>